<evidence type="ECO:0000313" key="2">
    <source>
        <dbReference type="EMBL" id="KAB0560989.1"/>
    </source>
</evidence>
<sequence length="596" mass="68222">MKFESLEIIPNSPNGWHSGELKFGEAITQLYAKNGSGKTPLIQAMMFCLGLHVQFRDDIVRNCKMARLKVMLNGKGFTLERMMGDSFDLTVKVDNKTENRFYNEEDFSKFMLKSLKLRSDRLVTNGNTPTIPYFSALLPLFYLDQDQGYSEYYAPPRPGFIKNQFSEMVRLAANFPPQHSYDKKKKAIEVKKDLDYLDITIVDSRKLMDRLAQELPSPVRKIEDIEKQISESKSRLEDLKKTKDIKSESISTLDHLIGAQRRRHHELTSEEASLESKISSSTQIREEIQSEIETLNLNEEARRAFVSFSDICTSPSCGIFMASADSYGKSLLYLRDQIKDLEIATVSNIQKAEAISTEKQFIEKQIAQLAQQRGLAEREAGIEVFIEAISRIASEIFELGLEKNKLEKYEQQKKSHLELLTRRETTLTLEDSLQTSREQSPDILEFRIELGQKMAEWLDILNSKNISRDIRIDSELKPILGTEKLGIIKGSSKARTVLAFHAALFELCTNNQNSPFRVLIFDTPRQQEIHWEDLDAYIQALKSVAVRNKAQVIFSTTSYKYEIDTKTDIEWLPKFAGDEQPMYLGKIGQAPIEGSE</sequence>
<dbReference type="AlphaFoldDB" id="A0A643ELN4"/>
<gene>
    <name evidence="2" type="ORF">F7R07_12705</name>
</gene>
<dbReference type="RefSeq" id="WP_151155502.1">
    <property type="nucleotide sequence ID" value="NZ_VZPH01000036.1"/>
</dbReference>
<organism evidence="2">
    <name type="scientific">Pseudomonas aeruginosa</name>
    <dbReference type="NCBI Taxonomy" id="287"/>
    <lineage>
        <taxon>Bacteria</taxon>
        <taxon>Pseudomonadati</taxon>
        <taxon>Pseudomonadota</taxon>
        <taxon>Gammaproteobacteria</taxon>
        <taxon>Pseudomonadales</taxon>
        <taxon>Pseudomonadaceae</taxon>
        <taxon>Pseudomonas</taxon>
    </lineage>
</organism>
<keyword evidence="1" id="KW-0175">Coiled coil</keyword>
<comment type="caution">
    <text evidence="2">The sequence shown here is derived from an EMBL/GenBank/DDBJ whole genome shotgun (WGS) entry which is preliminary data.</text>
</comment>
<reference evidence="2" key="1">
    <citation type="submission" date="2019-09" db="EMBL/GenBank/DDBJ databases">
        <title>Draft genome sequences of 48 bacterial type strains from the CCUG.</title>
        <authorList>
            <person name="Tunovic T."/>
            <person name="Pineiro-Iglesias B."/>
            <person name="Unosson C."/>
            <person name="Inganas E."/>
            <person name="Ohlen M."/>
            <person name="Cardew S."/>
            <person name="Jensie-Markopoulos S."/>
            <person name="Salva-Serra F."/>
            <person name="Jaen-Luchoro D."/>
            <person name="Karlsson R."/>
            <person name="Svensson-Stadler L."/>
            <person name="Chun J."/>
            <person name="Moore E."/>
        </authorList>
    </citation>
    <scope>NUCLEOTIDE SEQUENCE</scope>
    <source>
        <strain evidence="2">CCUG 551</strain>
    </source>
</reference>
<dbReference type="EMBL" id="VZPH01000036">
    <property type="protein sequence ID" value="KAB0560989.1"/>
    <property type="molecule type" value="Genomic_DNA"/>
</dbReference>
<feature type="coiled-coil region" evidence="1">
    <location>
        <begin position="352"/>
        <end position="379"/>
    </location>
</feature>
<accession>A0A643ELN4</accession>
<dbReference type="Gene3D" id="3.40.50.300">
    <property type="entry name" value="P-loop containing nucleotide triphosphate hydrolases"/>
    <property type="match status" value="1"/>
</dbReference>
<dbReference type="InterPro" id="IPR027417">
    <property type="entry name" value="P-loop_NTPase"/>
</dbReference>
<proteinExistence type="predicted"/>
<name>A0A643ELN4_PSEAI</name>
<protein>
    <submittedName>
        <fullName evidence="2">AAA family ATPase</fullName>
    </submittedName>
</protein>
<evidence type="ECO:0000256" key="1">
    <source>
        <dbReference type="SAM" id="Coils"/>
    </source>
</evidence>
<dbReference type="SUPFAM" id="SSF52540">
    <property type="entry name" value="P-loop containing nucleoside triphosphate hydrolases"/>
    <property type="match status" value="1"/>
</dbReference>